<keyword evidence="5" id="KW-1185">Reference proteome</keyword>
<dbReference type="InterPro" id="IPR036388">
    <property type="entry name" value="WH-like_DNA-bd_sf"/>
</dbReference>
<keyword evidence="2" id="KW-0732">Signal</keyword>
<evidence type="ECO:0000256" key="2">
    <source>
        <dbReference type="SAM" id="SignalP"/>
    </source>
</evidence>
<reference evidence="5" key="1">
    <citation type="journal article" date="2019" name="Int. J. Syst. Evol. Microbiol.">
        <title>The Global Catalogue of Microorganisms (GCM) 10K type strain sequencing project: providing services to taxonomists for standard genome sequencing and annotation.</title>
        <authorList>
            <consortium name="The Broad Institute Genomics Platform"/>
            <consortium name="The Broad Institute Genome Sequencing Center for Infectious Disease"/>
            <person name="Wu L."/>
            <person name="Ma J."/>
        </authorList>
    </citation>
    <scope>NUCLEOTIDE SEQUENCE [LARGE SCALE GENOMIC DNA]</scope>
    <source>
        <strain evidence="5">CCUG 62952</strain>
    </source>
</reference>
<dbReference type="Pfam" id="PF13884">
    <property type="entry name" value="Peptidase_S74"/>
    <property type="match status" value="1"/>
</dbReference>
<feature type="signal peptide" evidence="2">
    <location>
        <begin position="1"/>
        <end position="19"/>
    </location>
</feature>
<dbReference type="InterPro" id="IPR008640">
    <property type="entry name" value="Adhesin_Head_dom"/>
</dbReference>
<accession>A0ABW3CWP4</accession>
<keyword evidence="1" id="KW-0175">Coiled coil</keyword>
<name>A0ABW3CWP4_9FLAO</name>
<proteinExistence type="predicted"/>
<feature type="domain" description="Peptidase S74" evidence="3">
    <location>
        <begin position="673"/>
        <end position="765"/>
    </location>
</feature>
<dbReference type="Gene3D" id="1.10.10.10">
    <property type="entry name" value="Winged helix-like DNA-binding domain superfamily/Winged helix DNA-binding domain"/>
    <property type="match status" value="1"/>
</dbReference>
<dbReference type="Pfam" id="PF05658">
    <property type="entry name" value="YadA_head"/>
    <property type="match status" value="6"/>
</dbReference>
<dbReference type="Proteomes" id="UP001596978">
    <property type="component" value="Unassembled WGS sequence"/>
</dbReference>
<dbReference type="RefSeq" id="WP_386406619.1">
    <property type="nucleotide sequence ID" value="NZ_JBHTJH010000004.1"/>
</dbReference>
<gene>
    <name evidence="4" type="ORF">ACFQ1M_08175</name>
</gene>
<comment type="caution">
    <text evidence="4">The sequence shown here is derived from an EMBL/GenBank/DDBJ whole genome shotgun (WGS) entry which is preliminary data.</text>
</comment>
<dbReference type="CDD" id="cd12820">
    <property type="entry name" value="LbR_YadA-like"/>
    <property type="match status" value="2"/>
</dbReference>
<feature type="coiled-coil region" evidence="1">
    <location>
        <begin position="748"/>
        <end position="778"/>
    </location>
</feature>
<organism evidence="4 5">
    <name type="scientific">Sungkyunkwania multivorans</name>
    <dbReference type="NCBI Taxonomy" id="1173618"/>
    <lineage>
        <taxon>Bacteria</taxon>
        <taxon>Pseudomonadati</taxon>
        <taxon>Bacteroidota</taxon>
        <taxon>Flavobacteriia</taxon>
        <taxon>Flavobacteriales</taxon>
        <taxon>Flavobacteriaceae</taxon>
        <taxon>Sungkyunkwania</taxon>
    </lineage>
</organism>
<dbReference type="Gene3D" id="2.150.10.10">
    <property type="entry name" value="Serralysin-like metalloprotease, C-terminal"/>
    <property type="match status" value="3"/>
</dbReference>
<evidence type="ECO:0000313" key="5">
    <source>
        <dbReference type="Proteomes" id="UP001596978"/>
    </source>
</evidence>
<dbReference type="PROSITE" id="PS51688">
    <property type="entry name" value="ICA"/>
    <property type="match status" value="1"/>
</dbReference>
<sequence>MMKNLLFLIFLSLSGFVIAQAPNLINYQAAAIDNDGNVLSEQNIGVQVAILPGSSTGVPVYTEIHDVVTDANGVFSFQIGSGTTTDDFSTIAWGDNSHWLRVAIDVTGGSSYVLVGNSQLVSVPYALHAGSAGAISDENFVEAAFTTENGVTSNVPGNTATDDFVFGSTQLDDDPATFADTRRMFFDKSKGAFRVGQSGISDIYIWNENTLGNNSVALGDGVVASGEASFSAGQLTVANNTNAVALGRSTTASGLYAQATNYLSKASGTASVAMGYETSAEGFGATSLGWATTAESYGQVSMGIRNTLSFGDPNTIVPTDRLFVIGNGTTALNSESDALVILKNGNTEINGMLTLDFFNDNTGYSLPADRGNDTNVLISNGDGTTSWVPRTTIGNTIFTINNNIVSGGDFDDNFVFGSSQLDDNSSTSDDDNRFFFNKTKGAFRAGHAETTSWDNTNLGDDSFATGYDVLASGFTSFATGYQTEASAQYTSAFGFQTNATGATSTAFGVVTTASGARSFSTGFNTEASGESSASFGKNTVASNEATVAFGSNTSATGIFSAAFGSGTLVSGDNAFAAGVGGSATGFNSFSMGNGAAANGVNATAFGENTISEGNNQFTVGQYNTTTGVDGTTSGPTSRLFVIGNGLFASSRSDAFVVLRSGDATLAGTLTQNSDKRLKKNIKPLKNSLEKLGNLNGVSYQWKDIEKRGEAIQIGVIAQEIQKEYPELVQTDEQGILSVNYAGLTPILLEAIKELKAQLEKSRTELLSEKDKVSAMKEELDGINMKLEIIMSQLNLEETSSLEKDK</sequence>
<protein>
    <submittedName>
        <fullName evidence="4">Tail fiber domain-containing protein</fullName>
    </submittedName>
</protein>
<dbReference type="EMBL" id="JBHTJH010000004">
    <property type="protein sequence ID" value="MFD0862183.1"/>
    <property type="molecule type" value="Genomic_DNA"/>
</dbReference>
<feature type="chain" id="PRO_5045299949" evidence="2">
    <location>
        <begin position="20"/>
        <end position="805"/>
    </location>
</feature>
<dbReference type="InterPro" id="IPR030392">
    <property type="entry name" value="S74_ICA"/>
</dbReference>
<evidence type="ECO:0000256" key="1">
    <source>
        <dbReference type="SAM" id="Coils"/>
    </source>
</evidence>
<dbReference type="InterPro" id="IPR011049">
    <property type="entry name" value="Serralysin-like_metalloprot_C"/>
</dbReference>
<evidence type="ECO:0000259" key="3">
    <source>
        <dbReference type="PROSITE" id="PS51688"/>
    </source>
</evidence>
<evidence type="ECO:0000313" key="4">
    <source>
        <dbReference type="EMBL" id="MFD0862183.1"/>
    </source>
</evidence>
<dbReference type="SUPFAM" id="SSF101967">
    <property type="entry name" value="Adhesin YadA, collagen-binding domain"/>
    <property type="match status" value="3"/>
</dbReference>